<feature type="non-terminal residue" evidence="1">
    <location>
        <position position="1"/>
    </location>
</feature>
<sequence>LRSSLRTVPNYQEGKKIVKPSNSSDILGARTKLLTHLSRGHDLRNFLRGMYRFSHVLRQRRSCCLFTFGPGLVFQREPSKIENR</sequence>
<evidence type="ECO:0000313" key="2">
    <source>
        <dbReference type="Proteomes" id="UP000215335"/>
    </source>
</evidence>
<dbReference type="Proteomes" id="UP000215335">
    <property type="component" value="Unassembled WGS sequence"/>
</dbReference>
<proteinExistence type="predicted"/>
<comment type="caution">
    <text evidence="1">The sequence shown here is derived from an EMBL/GenBank/DDBJ whole genome shotgun (WGS) entry which is preliminary data.</text>
</comment>
<dbReference type="EMBL" id="NNAY01003437">
    <property type="protein sequence ID" value="OXU19419.1"/>
    <property type="molecule type" value="Genomic_DNA"/>
</dbReference>
<evidence type="ECO:0000313" key="1">
    <source>
        <dbReference type="EMBL" id="OXU19419.1"/>
    </source>
</evidence>
<name>A0A232EM34_9HYME</name>
<dbReference type="AlphaFoldDB" id="A0A232EM34"/>
<protein>
    <submittedName>
        <fullName evidence="1">Uncharacterized protein</fullName>
    </submittedName>
</protein>
<accession>A0A232EM34</accession>
<organism evidence="1 2">
    <name type="scientific">Trichomalopsis sarcophagae</name>
    <dbReference type="NCBI Taxonomy" id="543379"/>
    <lineage>
        <taxon>Eukaryota</taxon>
        <taxon>Metazoa</taxon>
        <taxon>Ecdysozoa</taxon>
        <taxon>Arthropoda</taxon>
        <taxon>Hexapoda</taxon>
        <taxon>Insecta</taxon>
        <taxon>Pterygota</taxon>
        <taxon>Neoptera</taxon>
        <taxon>Endopterygota</taxon>
        <taxon>Hymenoptera</taxon>
        <taxon>Apocrita</taxon>
        <taxon>Proctotrupomorpha</taxon>
        <taxon>Chalcidoidea</taxon>
        <taxon>Pteromalidae</taxon>
        <taxon>Pteromalinae</taxon>
        <taxon>Trichomalopsis</taxon>
    </lineage>
</organism>
<keyword evidence="2" id="KW-1185">Reference proteome</keyword>
<gene>
    <name evidence="1" type="ORF">TSAR_007746</name>
</gene>
<reference evidence="1 2" key="1">
    <citation type="journal article" date="2017" name="Curr. Biol.">
        <title>The Evolution of Venom by Co-option of Single-Copy Genes.</title>
        <authorList>
            <person name="Martinson E.O."/>
            <person name="Mrinalini"/>
            <person name="Kelkar Y.D."/>
            <person name="Chang C.H."/>
            <person name="Werren J.H."/>
        </authorList>
    </citation>
    <scope>NUCLEOTIDE SEQUENCE [LARGE SCALE GENOMIC DNA]</scope>
    <source>
        <strain evidence="1 2">Alberta</strain>
        <tissue evidence="1">Whole body</tissue>
    </source>
</reference>